<evidence type="ECO:0000256" key="1">
    <source>
        <dbReference type="ARBA" id="ARBA00004167"/>
    </source>
</evidence>
<dbReference type="SMART" id="SM00239">
    <property type="entry name" value="C2"/>
    <property type="match status" value="2"/>
</dbReference>
<evidence type="ECO:0000256" key="3">
    <source>
        <dbReference type="ARBA" id="ARBA00022737"/>
    </source>
</evidence>
<feature type="domain" description="C2" evidence="7">
    <location>
        <begin position="82"/>
        <end position="199"/>
    </location>
</feature>
<evidence type="ECO:0000256" key="5">
    <source>
        <dbReference type="ARBA" id="ARBA00023136"/>
    </source>
</evidence>
<evidence type="ECO:0000256" key="2">
    <source>
        <dbReference type="ARBA" id="ARBA00022692"/>
    </source>
</evidence>
<evidence type="ECO:0000259" key="7">
    <source>
        <dbReference type="PROSITE" id="PS50004"/>
    </source>
</evidence>
<feature type="domain" description="C2" evidence="7">
    <location>
        <begin position="218"/>
        <end position="352"/>
    </location>
</feature>
<keyword evidence="9" id="KW-1185">Reference proteome</keyword>
<dbReference type="Proteomes" id="UP000826234">
    <property type="component" value="Unassembled WGS sequence"/>
</dbReference>
<evidence type="ECO:0000256" key="6">
    <source>
        <dbReference type="SAM" id="MobiDB-lite"/>
    </source>
</evidence>
<dbReference type="SMART" id="SM01202">
    <property type="entry name" value="FerI"/>
    <property type="match status" value="1"/>
</dbReference>
<evidence type="ECO:0000313" key="9">
    <source>
        <dbReference type="Proteomes" id="UP000826234"/>
    </source>
</evidence>
<sequence>MEHSESSSQTPRKGLFAGIKLKKKKKVDKGLTIPNKGALGEHDDTDSLHQEALTGQDGEEGDTMYDETASTSSFGASGPIRKRAKLQKKIHEGEVKSQHYQIAITIIEARQLVGENIDPVVIIEIGDEKKQTTVKEGTNAPFYNEVMHNKLIGSVLIGSFKVDLGTVYNQPGHQFCDKWALLTDPADIRTGTKGYLKCDISVAGKGDTIQASQKASDAEEQIDKNFLIPKGFPSERPWARFYVRIYKAEGLPKMNSSIMANVTKAFMGDSKDLVDPYVVVMFAGQMGRTTVQKNSANPVWHEQVVFKEMFPPLCRRVKIQVWDEGSMNDVALATHFIDIKKISNEQDGDKDNDDNDGE</sequence>
<comment type="subcellular location">
    <subcellularLocation>
        <location evidence="1">Membrane</location>
        <topology evidence="1">Single-pass membrane protein</topology>
    </subcellularLocation>
</comment>
<feature type="region of interest" description="Disordered" evidence="6">
    <location>
        <begin position="55"/>
        <end position="78"/>
    </location>
</feature>
<keyword evidence="5" id="KW-0472">Membrane</keyword>
<gene>
    <name evidence="8" type="ORF">JD844_015699</name>
</gene>
<accession>A0ABQ7SJF9</accession>
<comment type="caution">
    <text evidence="8">The sequence shown here is derived from an EMBL/GenBank/DDBJ whole genome shotgun (WGS) entry which is preliminary data.</text>
</comment>
<keyword evidence="2" id="KW-0812">Transmembrane</keyword>
<dbReference type="SUPFAM" id="SSF49562">
    <property type="entry name" value="C2 domain (Calcium/lipid-binding domain, CaLB)"/>
    <property type="match status" value="2"/>
</dbReference>
<dbReference type="PANTHER" id="PTHR12546:SF37">
    <property type="entry name" value="FER-1-LIKE 6 (C. ELEGANS)"/>
    <property type="match status" value="1"/>
</dbReference>
<dbReference type="InterPro" id="IPR037721">
    <property type="entry name" value="Ferlin"/>
</dbReference>
<dbReference type="Pfam" id="PF08151">
    <property type="entry name" value="FerI"/>
    <property type="match status" value="1"/>
</dbReference>
<dbReference type="EMBL" id="JAIPUX010005289">
    <property type="protein sequence ID" value="KAH0617452.1"/>
    <property type="molecule type" value="Genomic_DNA"/>
</dbReference>
<dbReference type="PROSITE" id="PS50004">
    <property type="entry name" value="C2"/>
    <property type="match status" value="2"/>
</dbReference>
<dbReference type="Gene3D" id="2.60.40.150">
    <property type="entry name" value="C2 domain"/>
    <property type="match status" value="2"/>
</dbReference>
<dbReference type="CDD" id="cd04011">
    <property type="entry name" value="C2B_Ferlin"/>
    <property type="match status" value="1"/>
</dbReference>
<organism evidence="8 9">
    <name type="scientific">Phrynosoma platyrhinos</name>
    <name type="common">Desert horned lizard</name>
    <dbReference type="NCBI Taxonomy" id="52577"/>
    <lineage>
        <taxon>Eukaryota</taxon>
        <taxon>Metazoa</taxon>
        <taxon>Chordata</taxon>
        <taxon>Craniata</taxon>
        <taxon>Vertebrata</taxon>
        <taxon>Euteleostomi</taxon>
        <taxon>Lepidosauria</taxon>
        <taxon>Squamata</taxon>
        <taxon>Bifurcata</taxon>
        <taxon>Unidentata</taxon>
        <taxon>Episquamata</taxon>
        <taxon>Toxicofera</taxon>
        <taxon>Iguania</taxon>
        <taxon>Phrynosomatidae</taxon>
        <taxon>Phrynosomatinae</taxon>
        <taxon>Phrynosoma</taxon>
    </lineage>
</organism>
<dbReference type="InterPro" id="IPR037722">
    <property type="entry name" value="C2C_Ferlin"/>
</dbReference>
<evidence type="ECO:0000256" key="4">
    <source>
        <dbReference type="ARBA" id="ARBA00022989"/>
    </source>
</evidence>
<keyword evidence="3" id="KW-0677">Repeat</keyword>
<reference evidence="8 9" key="1">
    <citation type="journal article" date="2022" name="Gigascience">
        <title>A chromosome-level genome assembly and annotation of the desert horned lizard, Phrynosoma platyrhinos, provides insight into chromosomal rearrangements among reptiles.</title>
        <authorList>
            <person name="Koochekian N."/>
            <person name="Ascanio A."/>
            <person name="Farleigh K."/>
            <person name="Card D.C."/>
            <person name="Schield D.R."/>
            <person name="Castoe T.A."/>
            <person name="Jezkova T."/>
        </authorList>
    </citation>
    <scope>NUCLEOTIDE SEQUENCE [LARGE SCALE GENOMIC DNA]</scope>
    <source>
        <strain evidence="8">NK-2021</strain>
    </source>
</reference>
<dbReference type="InterPro" id="IPR000008">
    <property type="entry name" value="C2_dom"/>
</dbReference>
<proteinExistence type="predicted"/>
<dbReference type="CDD" id="cd04018">
    <property type="entry name" value="C2C_Ferlin"/>
    <property type="match status" value="1"/>
</dbReference>
<name>A0ABQ7SJF9_PHRPL</name>
<dbReference type="InterPro" id="IPR035892">
    <property type="entry name" value="C2_domain_sf"/>
</dbReference>
<protein>
    <recommendedName>
        <fullName evidence="7">C2 domain-containing protein</fullName>
    </recommendedName>
</protein>
<dbReference type="PANTHER" id="PTHR12546">
    <property type="entry name" value="FER-1-LIKE"/>
    <property type="match status" value="1"/>
</dbReference>
<dbReference type="InterPro" id="IPR012968">
    <property type="entry name" value="FerIin_dom"/>
</dbReference>
<keyword evidence="4" id="KW-1133">Transmembrane helix</keyword>
<dbReference type="Pfam" id="PF00168">
    <property type="entry name" value="C2"/>
    <property type="match status" value="2"/>
</dbReference>
<dbReference type="InterPro" id="IPR037720">
    <property type="entry name" value="C2B_Ferlin"/>
</dbReference>
<evidence type="ECO:0000313" key="8">
    <source>
        <dbReference type="EMBL" id="KAH0617452.1"/>
    </source>
</evidence>